<reference evidence="3 4" key="1">
    <citation type="submission" date="2019-10" db="EMBL/GenBank/DDBJ databases">
        <authorList>
            <person name="Palmer J.M."/>
        </authorList>
    </citation>
    <scope>NUCLEOTIDE SEQUENCE [LARGE SCALE GENOMIC DNA]</scope>
    <source>
        <strain evidence="3 4">TWF718</strain>
    </source>
</reference>
<name>A0AAN8RJ35_9PEZI</name>
<comment type="caution">
    <text evidence="3">The sequence shown here is derived from an EMBL/GenBank/DDBJ whole genome shotgun (WGS) entry which is preliminary data.</text>
</comment>
<proteinExistence type="predicted"/>
<gene>
    <name evidence="3" type="ORF">TWF718_003518</name>
</gene>
<keyword evidence="4" id="KW-1185">Reference proteome</keyword>
<dbReference type="Proteomes" id="UP001313282">
    <property type="component" value="Unassembled WGS sequence"/>
</dbReference>
<evidence type="ECO:0000313" key="3">
    <source>
        <dbReference type="EMBL" id="KAK6330090.1"/>
    </source>
</evidence>
<dbReference type="EMBL" id="JAVHNR010000012">
    <property type="protein sequence ID" value="KAK6330090.1"/>
    <property type="molecule type" value="Genomic_DNA"/>
</dbReference>
<protein>
    <recommendedName>
        <fullName evidence="2">Peptidase S8/S53 domain-containing protein</fullName>
    </recommendedName>
</protein>
<accession>A0AAN8RJ35</accession>
<dbReference type="InterPro" id="IPR000209">
    <property type="entry name" value="Peptidase_S8/S53_dom"/>
</dbReference>
<evidence type="ECO:0000259" key="2">
    <source>
        <dbReference type="Pfam" id="PF00082"/>
    </source>
</evidence>
<dbReference type="GO" id="GO:0004252">
    <property type="term" value="F:serine-type endopeptidase activity"/>
    <property type="evidence" value="ECO:0007669"/>
    <property type="project" value="InterPro"/>
</dbReference>
<dbReference type="InterPro" id="IPR036852">
    <property type="entry name" value="Peptidase_S8/S53_dom_sf"/>
</dbReference>
<evidence type="ECO:0000256" key="1">
    <source>
        <dbReference type="SAM" id="MobiDB-lite"/>
    </source>
</evidence>
<dbReference type="CDD" id="cd00306">
    <property type="entry name" value="Peptidases_S8_S53"/>
    <property type="match status" value="1"/>
</dbReference>
<organism evidence="3 4">
    <name type="scientific">Orbilia javanica</name>
    <dbReference type="NCBI Taxonomy" id="47235"/>
    <lineage>
        <taxon>Eukaryota</taxon>
        <taxon>Fungi</taxon>
        <taxon>Dikarya</taxon>
        <taxon>Ascomycota</taxon>
        <taxon>Pezizomycotina</taxon>
        <taxon>Orbiliomycetes</taxon>
        <taxon>Orbiliales</taxon>
        <taxon>Orbiliaceae</taxon>
        <taxon>Orbilia</taxon>
    </lineage>
</organism>
<feature type="region of interest" description="Disordered" evidence="1">
    <location>
        <begin position="283"/>
        <end position="306"/>
    </location>
</feature>
<sequence>MGGDDESIADLRGIKLTGSNQPKIDYHGTKVLSKLLGAKNGIAKSVTPILVKITDQAGGVKPWYYPMALQAVYDTIERHMREDKSVGAPKPKQFLILDAVTVRLASHGASANLRIQLDELFERSRLLDNVVHVTCTGNGNLPRPGEKATSPWKQYLDDPIKPNAVPQAYGYNDANHNLVVVGGIDKKGRIIYQTAPFVRVSAPAAGIEVATPGIGLFEGTEYGISDGTSFTSPVVAGVLATFISAYGETAVEAKERLYRLAYSREGGDPEMLYPPAVYNGLGLTPTKPEAPAPTTTVREDEESKNDMTECEACTEAAGQEFWDGFIWTLEDCPCPR</sequence>
<feature type="compositionally biased region" description="Low complexity" evidence="1">
    <location>
        <begin position="284"/>
        <end position="296"/>
    </location>
</feature>
<dbReference type="Pfam" id="PF00082">
    <property type="entry name" value="Peptidase_S8"/>
    <property type="match status" value="1"/>
</dbReference>
<dbReference type="SUPFAM" id="SSF52743">
    <property type="entry name" value="Subtilisin-like"/>
    <property type="match status" value="1"/>
</dbReference>
<dbReference type="AlphaFoldDB" id="A0AAN8RJ35"/>
<dbReference type="Gene3D" id="3.40.50.200">
    <property type="entry name" value="Peptidase S8/S53 domain"/>
    <property type="match status" value="1"/>
</dbReference>
<evidence type="ECO:0000313" key="4">
    <source>
        <dbReference type="Proteomes" id="UP001313282"/>
    </source>
</evidence>
<dbReference type="GO" id="GO:0006508">
    <property type="term" value="P:proteolysis"/>
    <property type="evidence" value="ECO:0007669"/>
    <property type="project" value="InterPro"/>
</dbReference>
<feature type="domain" description="Peptidase S8/S53" evidence="2">
    <location>
        <begin position="18"/>
        <end position="251"/>
    </location>
</feature>